<dbReference type="RefSeq" id="XP_064729061.1">
    <property type="nucleotide sequence ID" value="XM_064874661.1"/>
</dbReference>
<feature type="region of interest" description="Disordered" evidence="1">
    <location>
        <begin position="21"/>
        <end position="50"/>
    </location>
</feature>
<evidence type="ECO:0000313" key="3">
    <source>
        <dbReference type="Proteomes" id="UP001334248"/>
    </source>
</evidence>
<dbReference type="GeneID" id="89999697"/>
<proteinExistence type="predicted"/>
<evidence type="ECO:0000313" key="2">
    <source>
        <dbReference type="EMBL" id="KAK5940971.1"/>
    </source>
</evidence>
<keyword evidence="3" id="KW-1185">Reference proteome</keyword>
<feature type="compositionally biased region" description="Acidic residues" evidence="1">
    <location>
        <begin position="243"/>
        <end position="255"/>
    </location>
</feature>
<reference evidence="2 3" key="1">
    <citation type="journal article" date="2023" name="Res Sq">
        <title>Genomic and morphological characterization of Knufia obscura isolated from the Mars 2020 spacecraft assembly facility.</title>
        <authorList>
            <person name="Chander A.M."/>
            <person name="Teixeira M.M."/>
            <person name="Singh N.K."/>
            <person name="Williams M.P."/>
            <person name="Parker C.W."/>
            <person name="Leo P."/>
            <person name="Stajich J.E."/>
            <person name="Torok T."/>
            <person name="Tighe S."/>
            <person name="Mason C.E."/>
            <person name="Venkateswaran K."/>
        </authorList>
    </citation>
    <scope>NUCLEOTIDE SEQUENCE [LARGE SCALE GENOMIC DNA]</scope>
    <source>
        <strain evidence="2 3">CCFEE 5817</strain>
    </source>
</reference>
<comment type="caution">
    <text evidence="2">The sequence shown here is derived from an EMBL/GenBank/DDBJ whole genome shotgun (WGS) entry which is preliminary data.</text>
</comment>
<evidence type="ECO:0000256" key="1">
    <source>
        <dbReference type="SAM" id="MobiDB-lite"/>
    </source>
</evidence>
<organism evidence="2 3">
    <name type="scientific">Knufia obscura</name>
    <dbReference type="NCBI Taxonomy" id="1635080"/>
    <lineage>
        <taxon>Eukaryota</taxon>
        <taxon>Fungi</taxon>
        <taxon>Dikarya</taxon>
        <taxon>Ascomycota</taxon>
        <taxon>Pezizomycotina</taxon>
        <taxon>Eurotiomycetes</taxon>
        <taxon>Chaetothyriomycetidae</taxon>
        <taxon>Chaetothyriales</taxon>
        <taxon>Trichomeriaceae</taxon>
        <taxon>Knufia</taxon>
    </lineage>
</organism>
<feature type="region of interest" description="Disordered" evidence="1">
    <location>
        <begin position="236"/>
        <end position="295"/>
    </location>
</feature>
<dbReference type="Proteomes" id="UP001334248">
    <property type="component" value="Unassembled WGS sequence"/>
</dbReference>
<name>A0ABR0RK54_9EURO</name>
<dbReference type="EMBL" id="JAVHJV010000007">
    <property type="protein sequence ID" value="KAK5940971.1"/>
    <property type="molecule type" value="Genomic_DNA"/>
</dbReference>
<gene>
    <name evidence="2" type="ORF">PMZ80_006248</name>
</gene>
<sequence>MQSSNSQMESASIVKYNDNILGAPVGSGPVEARNPSMPGDGTEETAEATGGNVAEDATELDADDAYPDPAQVAGRHKAVKAGVETMRTNTTRDEHNQKMRKIFDEILTKAVADNSMPDLVLDPPQQSMQFPICHWQIRRLSCLCLVPSHELPFVDVKAESPDVGVTKELVLKRLSEELYGSDAKKYSIGGEDDRPVIEGMMWINYRDGTLHEPDGIHAMCLGFKEALCDVTGSEPYNGSYSDSDWEEEEELELIEDEGKGEVEQDATGQSAEARDGSGAEQSIQHLTDVVEKSRL</sequence>
<accession>A0ABR0RK54</accession>
<protein>
    <submittedName>
        <fullName evidence="2">Uncharacterized protein</fullName>
    </submittedName>
</protein>